<accession>A0A5C8P0G1</accession>
<gene>
    <name evidence="5" type="ORF">FHP08_05510</name>
</gene>
<evidence type="ECO:0000259" key="4">
    <source>
        <dbReference type="PROSITE" id="PS51371"/>
    </source>
</evidence>
<dbReference type="SUPFAM" id="SSF54631">
    <property type="entry name" value="CBS-domain pair"/>
    <property type="match status" value="1"/>
</dbReference>
<dbReference type="EMBL" id="VDUY01000002">
    <property type="protein sequence ID" value="TXL67075.1"/>
    <property type="molecule type" value="Genomic_DNA"/>
</dbReference>
<dbReference type="PANTHER" id="PTHR48108:SF26">
    <property type="entry name" value="CBS DOMAIN-CONTAINING PROTEIN DDB_G0289609"/>
    <property type="match status" value="1"/>
</dbReference>
<evidence type="ECO:0000256" key="2">
    <source>
        <dbReference type="PROSITE-ProRule" id="PRU00703"/>
    </source>
</evidence>
<organism evidence="5 6">
    <name type="scientific">Zeimonas arvi</name>
    <dbReference type="NCBI Taxonomy" id="2498847"/>
    <lineage>
        <taxon>Bacteria</taxon>
        <taxon>Pseudomonadati</taxon>
        <taxon>Pseudomonadota</taxon>
        <taxon>Betaproteobacteria</taxon>
        <taxon>Burkholderiales</taxon>
        <taxon>Burkholderiaceae</taxon>
        <taxon>Zeimonas</taxon>
    </lineage>
</organism>
<keyword evidence="1" id="KW-0677">Repeat</keyword>
<reference evidence="5 6" key="1">
    <citation type="submission" date="2019-06" db="EMBL/GenBank/DDBJ databases">
        <title>Quisquiliibacterium sp. nov., isolated from a maize field.</title>
        <authorList>
            <person name="Lin S.-Y."/>
            <person name="Tsai C.-F."/>
            <person name="Young C.-C."/>
        </authorList>
    </citation>
    <scope>NUCLEOTIDE SEQUENCE [LARGE SCALE GENOMIC DNA]</scope>
    <source>
        <strain evidence="5 6">CC-CFT501</strain>
    </source>
</reference>
<keyword evidence="6" id="KW-1185">Reference proteome</keyword>
<protein>
    <submittedName>
        <fullName evidence="5">CBS domain-containing protein</fullName>
    </submittedName>
</protein>
<dbReference type="InterPro" id="IPR046342">
    <property type="entry name" value="CBS_dom_sf"/>
</dbReference>
<dbReference type="InterPro" id="IPR051462">
    <property type="entry name" value="CBS_domain-containing"/>
</dbReference>
<comment type="caution">
    <text evidence="5">The sequence shown here is derived from an EMBL/GenBank/DDBJ whole genome shotgun (WGS) entry which is preliminary data.</text>
</comment>
<dbReference type="Proteomes" id="UP000321548">
    <property type="component" value="Unassembled WGS sequence"/>
</dbReference>
<feature type="domain" description="CBS" evidence="4">
    <location>
        <begin position="40"/>
        <end position="102"/>
    </location>
</feature>
<sequence>MPAYRVAGSGRPPVLPVPAGPPSPRNPAMRARSSSVADYCVRDVVTVDRDMPIAACAKLMHDEHVGSLVVVDAKGGRRFPVGMLTDRDIAIEVVAFGVAADVLTAGEIMSGNPAIAREGDDLLAVLATMRERGVRRLPVVDADGALAGIVSADNLWEVLAEEVDGLVRVMRAEQTRERATRGAEAG</sequence>
<dbReference type="SMART" id="SM00116">
    <property type="entry name" value="CBS"/>
    <property type="match status" value="2"/>
</dbReference>
<dbReference type="InterPro" id="IPR000644">
    <property type="entry name" value="CBS_dom"/>
</dbReference>
<dbReference type="AlphaFoldDB" id="A0A5C8P0G1"/>
<dbReference type="PROSITE" id="PS51371">
    <property type="entry name" value="CBS"/>
    <property type="match status" value="2"/>
</dbReference>
<feature type="region of interest" description="Disordered" evidence="3">
    <location>
        <begin position="1"/>
        <end position="31"/>
    </location>
</feature>
<evidence type="ECO:0000256" key="1">
    <source>
        <dbReference type="ARBA" id="ARBA00022737"/>
    </source>
</evidence>
<evidence type="ECO:0000256" key="3">
    <source>
        <dbReference type="SAM" id="MobiDB-lite"/>
    </source>
</evidence>
<proteinExistence type="predicted"/>
<feature type="compositionally biased region" description="Pro residues" evidence="3">
    <location>
        <begin position="13"/>
        <end position="25"/>
    </location>
</feature>
<feature type="domain" description="CBS" evidence="4">
    <location>
        <begin position="109"/>
        <end position="165"/>
    </location>
</feature>
<dbReference type="PANTHER" id="PTHR48108">
    <property type="entry name" value="CBS DOMAIN-CONTAINING PROTEIN CBSX2, CHLOROPLASTIC"/>
    <property type="match status" value="1"/>
</dbReference>
<dbReference type="Gene3D" id="3.10.580.10">
    <property type="entry name" value="CBS-domain"/>
    <property type="match status" value="1"/>
</dbReference>
<name>A0A5C8P0G1_9BURK</name>
<evidence type="ECO:0000313" key="6">
    <source>
        <dbReference type="Proteomes" id="UP000321548"/>
    </source>
</evidence>
<dbReference type="Pfam" id="PF00571">
    <property type="entry name" value="CBS"/>
    <property type="match status" value="2"/>
</dbReference>
<keyword evidence="2" id="KW-0129">CBS domain</keyword>
<evidence type="ECO:0000313" key="5">
    <source>
        <dbReference type="EMBL" id="TXL67075.1"/>
    </source>
</evidence>
<dbReference type="CDD" id="cd17775">
    <property type="entry name" value="CBS_pair_bact_arch"/>
    <property type="match status" value="1"/>
</dbReference>
<dbReference type="OrthoDB" id="9794094at2"/>